<keyword evidence="9 11" id="KW-0472">Membrane</keyword>
<evidence type="ECO:0000256" key="6">
    <source>
        <dbReference type="ARBA" id="ARBA00022692"/>
    </source>
</evidence>
<reference evidence="12 13" key="1">
    <citation type="submission" date="2016-03" db="EMBL/GenBank/DDBJ databases">
        <title>How can Kluyveromyces marxianus grow so fast - potential evolutionary course in Saccharomyces Complex revealed by comparative genomics.</title>
        <authorList>
            <person name="Mo W."/>
            <person name="Lu W."/>
            <person name="Yang X."/>
            <person name="Qi J."/>
            <person name="Lv H."/>
        </authorList>
    </citation>
    <scope>NUCLEOTIDE SEQUENCE [LARGE SCALE GENOMIC DNA]</scope>
    <source>
        <strain evidence="12 13">FIM1</strain>
    </source>
</reference>
<evidence type="ECO:0000256" key="2">
    <source>
        <dbReference type="ARBA" id="ARBA00004687"/>
    </source>
</evidence>
<dbReference type="InterPro" id="IPR005599">
    <property type="entry name" value="GPI_mannosylTrfase"/>
</dbReference>
<dbReference type="Proteomes" id="UP000422736">
    <property type="component" value="Chromosome 1"/>
</dbReference>
<accession>A0ABX6EQE5</accession>
<evidence type="ECO:0000313" key="12">
    <source>
        <dbReference type="EMBL" id="QGN13929.1"/>
    </source>
</evidence>
<feature type="transmembrane region" description="Helical" evidence="11">
    <location>
        <begin position="343"/>
        <end position="367"/>
    </location>
</feature>
<evidence type="ECO:0000313" key="13">
    <source>
        <dbReference type="Proteomes" id="UP000422736"/>
    </source>
</evidence>
<reference evidence="12 13" key="2">
    <citation type="submission" date="2019-11" db="EMBL/GenBank/DDBJ databases">
        <authorList>
            <person name="Lu H."/>
        </authorList>
    </citation>
    <scope>NUCLEOTIDE SEQUENCE [LARGE SCALE GENOMIC DNA]</scope>
    <source>
        <strain evidence="12 13">FIM1</strain>
    </source>
</reference>
<evidence type="ECO:0000256" key="11">
    <source>
        <dbReference type="RuleBase" id="RU363075"/>
    </source>
</evidence>
<evidence type="ECO:0000256" key="7">
    <source>
        <dbReference type="ARBA" id="ARBA00022824"/>
    </source>
</evidence>
<comment type="similarity">
    <text evidence="10">Belongs to the glycosyltransferase 22 family. PIGZ subfamily.</text>
</comment>
<keyword evidence="7 11" id="KW-0256">Endoplasmic reticulum</keyword>
<protein>
    <recommendedName>
        <fullName evidence="11">Mannosyltransferase</fullName>
        <ecNumber evidence="11">2.4.1.-</ecNumber>
    </recommendedName>
</protein>
<sequence length="505" mass="58460">MRLKTYEYIGLLIGLFIALEPSYIHPDEHFQTLEPILQWWSGYKGTIAWEFLPENASRSITILKLYYTPMLWLNDYLFHLKPVGLLYLYRIQNYLLYTVIASLFLEFCEVSITHKTKAKFFIRTSYVTWVFQSHTFSNSLETILLLLLLFVCQYCIYEVRSGKSPSFITSFWIGALISIGIFNRMTFPAFLVLPLLSVFYHCFISHWLPLAFSVISASVVSAIIIFFDTKAYNPVNGKWIIAPWNNLVYNMNVDNIAQHGLHPRYTHLLVNLPLLCGPILILLLSKRYILKLPALSALSGVLILSLFKHQELRFLLPIVPAICASINLESFDTFIQGEVILTIWFIFNIVMGLLLGVFHQAGIISLISQFSSHDIPVHVWWKTYSPPTWIYANYNLTVSTTNFVDNIEYVENVNWNVTSNHVVDLKGSDVELLNETLTNFIEFTDSIQLILPNTVMEQLEPLRKEWNFTVDRETSQHLDLDHIDFPRWETMKPGLKLLNVSHIIS</sequence>
<keyword evidence="4 11" id="KW-0328">Glycosyltransferase</keyword>
<dbReference type="PANTHER" id="PTHR22760">
    <property type="entry name" value="GLYCOSYLTRANSFERASE"/>
    <property type="match status" value="1"/>
</dbReference>
<keyword evidence="3" id="KW-0337">GPI-anchor biosynthesis</keyword>
<dbReference type="PANTHER" id="PTHR22760:SF3">
    <property type="entry name" value="GPI MANNOSYLTRANSFERASE 4"/>
    <property type="match status" value="1"/>
</dbReference>
<feature type="transmembrane region" description="Helical" evidence="11">
    <location>
        <begin position="206"/>
        <end position="227"/>
    </location>
</feature>
<dbReference type="EC" id="2.4.1.-" evidence="11"/>
<feature type="transmembrane region" description="Helical" evidence="11">
    <location>
        <begin position="171"/>
        <end position="200"/>
    </location>
</feature>
<evidence type="ECO:0000256" key="8">
    <source>
        <dbReference type="ARBA" id="ARBA00022989"/>
    </source>
</evidence>
<gene>
    <name evidence="12" type="primary">SMP3</name>
    <name evidence="12" type="ORF">FIM1_577</name>
</gene>
<evidence type="ECO:0000256" key="3">
    <source>
        <dbReference type="ARBA" id="ARBA00022502"/>
    </source>
</evidence>
<keyword evidence="13" id="KW-1185">Reference proteome</keyword>
<keyword evidence="5" id="KW-0808">Transferase</keyword>
<keyword evidence="6 11" id="KW-0812">Transmembrane</keyword>
<feature type="transmembrane region" description="Helical" evidence="11">
    <location>
        <begin position="265"/>
        <end position="284"/>
    </location>
</feature>
<evidence type="ECO:0000256" key="5">
    <source>
        <dbReference type="ARBA" id="ARBA00022679"/>
    </source>
</evidence>
<comment type="pathway">
    <text evidence="2">Glycolipid biosynthesis; glycosylphosphatidylinositol-anchor biosynthesis.</text>
</comment>
<evidence type="ECO:0000256" key="4">
    <source>
        <dbReference type="ARBA" id="ARBA00022676"/>
    </source>
</evidence>
<feature type="transmembrane region" description="Helical" evidence="11">
    <location>
        <begin position="87"/>
        <end position="108"/>
    </location>
</feature>
<dbReference type="EMBL" id="CP015054">
    <property type="protein sequence ID" value="QGN13929.1"/>
    <property type="molecule type" value="Genomic_DNA"/>
</dbReference>
<comment type="subcellular location">
    <subcellularLocation>
        <location evidence="1 11">Endoplasmic reticulum membrane</location>
        <topology evidence="1 11">Multi-pass membrane protein</topology>
    </subcellularLocation>
</comment>
<evidence type="ECO:0000256" key="10">
    <source>
        <dbReference type="ARBA" id="ARBA00038466"/>
    </source>
</evidence>
<dbReference type="Pfam" id="PF03901">
    <property type="entry name" value="Glyco_transf_22"/>
    <property type="match status" value="1"/>
</dbReference>
<organism evidence="12 13">
    <name type="scientific">Kluyveromyces marxianus</name>
    <name type="common">Yeast</name>
    <name type="synonym">Candida kefyr</name>
    <dbReference type="NCBI Taxonomy" id="4911"/>
    <lineage>
        <taxon>Eukaryota</taxon>
        <taxon>Fungi</taxon>
        <taxon>Dikarya</taxon>
        <taxon>Ascomycota</taxon>
        <taxon>Saccharomycotina</taxon>
        <taxon>Saccharomycetes</taxon>
        <taxon>Saccharomycetales</taxon>
        <taxon>Saccharomycetaceae</taxon>
        <taxon>Kluyveromyces</taxon>
    </lineage>
</organism>
<proteinExistence type="inferred from homology"/>
<dbReference type="GO" id="GO:0016757">
    <property type="term" value="F:glycosyltransferase activity"/>
    <property type="evidence" value="ECO:0007669"/>
    <property type="project" value="UniProtKB-KW"/>
</dbReference>
<evidence type="ECO:0000256" key="1">
    <source>
        <dbReference type="ARBA" id="ARBA00004477"/>
    </source>
</evidence>
<keyword evidence="8 11" id="KW-1133">Transmembrane helix</keyword>
<evidence type="ECO:0000256" key="9">
    <source>
        <dbReference type="ARBA" id="ARBA00023136"/>
    </source>
</evidence>
<name>A0ABX6EQE5_KLUMA</name>